<feature type="domain" description="OmpR/PhoB-type" evidence="9">
    <location>
        <begin position="146"/>
        <end position="244"/>
    </location>
</feature>
<keyword evidence="4 7" id="KW-0238">DNA-binding</keyword>
<feature type="domain" description="Response regulatory" evidence="8">
    <location>
        <begin position="18"/>
        <end position="132"/>
    </location>
</feature>
<protein>
    <submittedName>
        <fullName evidence="10">Response regulator transcription factor</fullName>
    </submittedName>
</protein>
<evidence type="ECO:0000256" key="6">
    <source>
        <dbReference type="PROSITE-ProRule" id="PRU00169"/>
    </source>
</evidence>
<dbReference type="EMBL" id="SMJU01000018">
    <property type="protein sequence ID" value="TDB60023.1"/>
    <property type="molecule type" value="Genomic_DNA"/>
</dbReference>
<dbReference type="OrthoDB" id="5343479at2"/>
<evidence type="ECO:0000256" key="4">
    <source>
        <dbReference type="ARBA" id="ARBA00023125"/>
    </source>
</evidence>
<dbReference type="InterPro" id="IPR011006">
    <property type="entry name" value="CheY-like_superfamily"/>
</dbReference>
<dbReference type="InterPro" id="IPR039420">
    <property type="entry name" value="WalR-like"/>
</dbReference>
<dbReference type="GO" id="GO:0032993">
    <property type="term" value="C:protein-DNA complex"/>
    <property type="evidence" value="ECO:0007669"/>
    <property type="project" value="TreeGrafter"/>
</dbReference>
<evidence type="ECO:0000256" key="7">
    <source>
        <dbReference type="PROSITE-ProRule" id="PRU01091"/>
    </source>
</evidence>
<dbReference type="SMART" id="SM00862">
    <property type="entry name" value="Trans_reg_C"/>
    <property type="match status" value="1"/>
</dbReference>
<dbReference type="Pfam" id="PF00072">
    <property type="entry name" value="Response_reg"/>
    <property type="match status" value="1"/>
</dbReference>
<dbReference type="InterPro" id="IPR001867">
    <property type="entry name" value="OmpR/PhoB-type_DNA-bd"/>
</dbReference>
<dbReference type="SUPFAM" id="SSF46894">
    <property type="entry name" value="C-terminal effector domain of the bipartite response regulators"/>
    <property type="match status" value="1"/>
</dbReference>
<dbReference type="PROSITE" id="PS50110">
    <property type="entry name" value="RESPONSE_REGULATORY"/>
    <property type="match status" value="1"/>
</dbReference>
<keyword evidence="2" id="KW-0902">Two-component regulatory system</keyword>
<dbReference type="InterPro" id="IPR001789">
    <property type="entry name" value="Sig_transdc_resp-reg_receiver"/>
</dbReference>
<dbReference type="Gene3D" id="1.10.10.10">
    <property type="entry name" value="Winged helix-like DNA-binding domain superfamily/Winged helix DNA-binding domain"/>
    <property type="match status" value="1"/>
</dbReference>
<dbReference type="GO" id="GO:0005829">
    <property type="term" value="C:cytosol"/>
    <property type="evidence" value="ECO:0007669"/>
    <property type="project" value="TreeGrafter"/>
</dbReference>
<evidence type="ECO:0000256" key="1">
    <source>
        <dbReference type="ARBA" id="ARBA00022553"/>
    </source>
</evidence>
<dbReference type="Gene3D" id="3.40.50.2300">
    <property type="match status" value="1"/>
</dbReference>
<reference evidence="10 11" key="1">
    <citation type="submission" date="2019-02" db="EMBL/GenBank/DDBJ databases">
        <title>Arundinibacter roseus gen. nov., sp. nov., a new member of the family Cytophagaceae.</title>
        <authorList>
            <person name="Szuroczki S."/>
            <person name="Khayer B."/>
            <person name="Sproer C."/>
            <person name="Toumi M."/>
            <person name="Szabo A."/>
            <person name="Felfoldi T."/>
            <person name="Schumann P."/>
            <person name="Toth E."/>
        </authorList>
    </citation>
    <scope>NUCLEOTIDE SEQUENCE [LARGE SCALE GENOMIC DNA]</scope>
    <source>
        <strain evidence="10 11">DMA-k-7a</strain>
    </source>
</reference>
<evidence type="ECO:0000313" key="11">
    <source>
        <dbReference type="Proteomes" id="UP000295706"/>
    </source>
</evidence>
<dbReference type="SUPFAM" id="SSF52172">
    <property type="entry name" value="CheY-like"/>
    <property type="match status" value="1"/>
</dbReference>
<dbReference type="FunFam" id="1.10.10.10:FF:000005">
    <property type="entry name" value="Two-component system response regulator"/>
    <property type="match status" value="1"/>
</dbReference>
<proteinExistence type="predicted"/>
<dbReference type="GO" id="GO:0006355">
    <property type="term" value="P:regulation of DNA-templated transcription"/>
    <property type="evidence" value="ECO:0007669"/>
    <property type="project" value="InterPro"/>
</dbReference>
<dbReference type="GO" id="GO:0000976">
    <property type="term" value="F:transcription cis-regulatory region binding"/>
    <property type="evidence" value="ECO:0007669"/>
    <property type="project" value="TreeGrafter"/>
</dbReference>
<dbReference type="SMART" id="SM00448">
    <property type="entry name" value="REC"/>
    <property type="match status" value="1"/>
</dbReference>
<dbReference type="FunFam" id="3.40.50.2300:FF:000001">
    <property type="entry name" value="DNA-binding response regulator PhoB"/>
    <property type="match status" value="1"/>
</dbReference>
<evidence type="ECO:0000313" key="10">
    <source>
        <dbReference type="EMBL" id="TDB60023.1"/>
    </source>
</evidence>
<gene>
    <name evidence="10" type="ORF">EZE20_21360</name>
</gene>
<evidence type="ECO:0000259" key="9">
    <source>
        <dbReference type="PROSITE" id="PS51755"/>
    </source>
</evidence>
<dbReference type="PROSITE" id="PS51755">
    <property type="entry name" value="OMPR_PHOB"/>
    <property type="match status" value="1"/>
</dbReference>
<evidence type="ECO:0000256" key="5">
    <source>
        <dbReference type="ARBA" id="ARBA00023163"/>
    </source>
</evidence>
<comment type="caution">
    <text evidence="10">The sequence shown here is derived from an EMBL/GenBank/DDBJ whole genome shotgun (WGS) entry which is preliminary data.</text>
</comment>
<feature type="modified residue" description="4-aspartylphosphate" evidence="6">
    <location>
        <position position="67"/>
    </location>
</feature>
<dbReference type="CDD" id="cd00383">
    <property type="entry name" value="trans_reg_C"/>
    <property type="match status" value="1"/>
</dbReference>
<name>A0A4R4JZ49_9BACT</name>
<dbReference type="RefSeq" id="WP_132121575.1">
    <property type="nucleotide sequence ID" value="NZ_SMJU01000018.1"/>
</dbReference>
<evidence type="ECO:0000259" key="8">
    <source>
        <dbReference type="PROSITE" id="PS50110"/>
    </source>
</evidence>
<keyword evidence="5" id="KW-0804">Transcription</keyword>
<dbReference type="PANTHER" id="PTHR48111:SF22">
    <property type="entry name" value="REGULATOR OF RPOS"/>
    <property type="match status" value="1"/>
</dbReference>
<keyword evidence="1 6" id="KW-0597">Phosphoprotein</keyword>
<organism evidence="10 11">
    <name type="scientific">Arundinibacter roseus</name>
    <dbReference type="NCBI Taxonomy" id="2070510"/>
    <lineage>
        <taxon>Bacteria</taxon>
        <taxon>Pseudomonadati</taxon>
        <taxon>Bacteroidota</taxon>
        <taxon>Cytophagia</taxon>
        <taxon>Cytophagales</taxon>
        <taxon>Spirosomataceae</taxon>
        <taxon>Arundinibacter</taxon>
    </lineage>
</organism>
<accession>A0A4R4JZ49</accession>
<dbReference type="InterPro" id="IPR036388">
    <property type="entry name" value="WH-like_DNA-bd_sf"/>
</dbReference>
<evidence type="ECO:0000256" key="3">
    <source>
        <dbReference type="ARBA" id="ARBA00023015"/>
    </source>
</evidence>
<dbReference type="GO" id="GO:0000156">
    <property type="term" value="F:phosphorelay response regulator activity"/>
    <property type="evidence" value="ECO:0007669"/>
    <property type="project" value="TreeGrafter"/>
</dbReference>
<dbReference type="InterPro" id="IPR016032">
    <property type="entry name" value="Sig_transdc_resp-reg_C-effctor"/>
</dbReference>
<dbReference type="Proteomes" id="UP000295706">
    <property type="component" value="Unassembled WGS sequence"/>
</dbReference>
<dbReference type="Gene3D" id="6.10.250.690">
    <property type="match status" value="1"/>
</dbReference>
<keyword evidence="11" id="KW-1185">Reference proteome</keyword>
<sequence>MIQDKRIQDFSLPTRKKKILLIEDDAHVCSFINKGLSEEDFEVSVAMDGNIGLQMAVSSQFNLIILDIMLPSIGGLDLCKMIRSHDPEVPILLLSALGSTENVVMGLNTGADDYLTKPFKFIELLARIRALLRRKDTVKVETLPEENIIQFGDLKLNDYTKEVSRNGVDISLTSTEYRLLFLFMNNPRRVLSRVEILEEVWGVNFDLGTNVVDVYVNYLRKKLEKSGASRLIHTVIGMGYVLKESHEN</sequence>
<dbReference type="PANTHER" id="PTHR48111">
    <property type="entry name" value="REGULATOR OF RPOS"/>
    <property type="match status" value="1"/>
</dbReference>
<evidence type="ECO:0000256" key="2">
    <source>
        <dbReference type="ARBA" id="ARBA00023012"/>
    </source>
</evidence>
<dbReference type="AlphaFoldDB" id="A0A4R4JZ49"/>
<keyword evidence="3" id="KW-0805">Transcription regulation</keyword>
<dbReference type="Pfam" id="PF00486">
    <property type="entry name" value="Trans_reg_C"/>
    <property type="match status" value="1"/>
</dbReference>
<feature type="DNA-binding region" description="OmpR/PhoB-type" evidence="7">
    <location>
        <begin position="146"/>
        <end position="244"/>
    </location>
</feature>